<feature type="chain" id="PRO_5016924955" evidence="1">
    <location>
        <begin position="22"/>
        <end position="385"/>
    </location>
</feature>
<dbReference type="AlphaFoldDB" id="A0A366HCG8"/>
<proteinExistence type="predicted"/>
<name>A0A366HCG8_9BURK</name>
<evidence type="ECO:0000256" key="1">
    <source>
        <dbReference type="SAM" id="SignalP"/>
    </source>
</evidence>
<feature type="signal peptide" evidence="1">
    <location>
        <begin position="1"/>
        <end position="21"/>
    </location>
</feature>
<dbReference type="InterPro" id="IPR000015">
    <property type="entry name" value="Fimb_usher"/>
</dbReference>
<keyword evidence="3" id="KW-1185">Reference proteome</keyword>
<dbReference type="GO" id="GO:0015473">
    <property type="term" value="F:fimbrial usher porin activity"/>
    <property type="evidence" value="ECO:0007669"/>
    <property type="project" value="InterPro"/>
</dbReference>
<reference evidence="2 3" key="1">
    <citation type="submission" date="2018-06" db="EMBL/GenBank/DDBJ databases">
        <title>Genomic Encyclopedia of Type Strains, Phase IV (KMG-IV): sequencing the most valuable type-strain genomes for metagenomic binning, comparative biology and taxonomic classification.</title>
        <authorList>
            <person name="Goeker M."/>
        </authorList>
    </citation>
    <scope>NUCLEOTIDE SEQUENCE [LARGE SCALE GENOMIC DNA]</scope>
    <source>
        <strain evidence="2 3">DSM 25520</strain>
    </source>
</reference>
<dbReference type="PANTHER" id="PTHR30451">
    <property type="entry name" value="OUTER MEMBRANE USHER PROTEIN"/>
    <property type="match status" value="1"/>
</dbReference>
<dbReference type="GO" id="GO:0009279">
    <property type="term" value="C:cell outer membrane"/>
    <property type="evidence" value="ECO:0007669"/>
    <property type="project" value="TreeGrafter"/>
</dbReference>
<sequence>MSSFLLKSCVLALFVANAACAQSLADSIESAPRLSLSPVLRGLAPSQPYAVRIDHIDPPQPLPEPLAYMGEGPIDPPGVGNSQIPAFDAISPVDVSYIRGWTPLRPMAGKPGIVKGRRSQLSFMAPGNTDTWTLGTENWRYSRADGTRLVLGNGWSNVSVLGDRVRLGGVSLSQSLTDQAEGEGSWRYSVMLGALDYSGEPGKQGGLTYGPTAGESILSYGLSQQLSVETQMQWAPEMVVSGIGGKYATKGWGAWQAGVAKAKRNFNEGWRYRIGYEADVLDSLNLSWTHEQRTGGYSDLANYRDFTLDSGRSRNLWSAKLSLGRWGVLNGTFEQLSSAAGPVKQQFGLSQQFWYSPNLRISLRTERELISGDYGIGLGFAVPLY</sequence>
<protein>
    <submittedName>
        <fullName evidence="2">Uncharacterized protein</fullName>
    </submittedName>
</protein>
<dbReference type="PANTHER" id="PTHR30451:SF5">
    <property type="entry name" value="SLR0019 PROTEIN"/>
    <property type="match status" value="1"/>
</dbReference>
<dbReference type="Proteomes" id="UP000253628">
    <property type="component" value="Unassembled WGS sequence"/>
</dbReference>
<gene>
    <name evidence="2" type="ORF">DFR37_105166</name>
</gene>
<dbReference type="OrthoDB" id="8676179at2"/>
<evidence type="ECO:0000313" key="3">
    <source>
        <dbReference type="Proteomes" id="UP000253628"/>
    </source>
</evidence>
<comment type="caution">
    <text evidence="2">The sequence shown here is derived from an EMBL/GenBank/DDBJ whole genome shotgun (WGS) entry which is preliminary data.</text>
</comment>
<dbReference type="EMBL" id="QNRQ01000005">
    <property type="protein sequence ID" value="RBP39373.1"/>
    <property type="molecule type" value="Genomic_DNA"/>
</dbReference>
<dbReference type="GO" id="GO:0009297">
    <property type="term" value="P:pilus assembly"/>
    <property type="evidence" value="ECO:0007669"/>
    <property type="project" value="InterPro"/>
</dbReference>
<dbReference type="RefSeq" id="WP_113933330.1">
    <property type="nucleotide sequence ID" value="NZ_JACCEU010000003.1"/>
</dbReference>
<accession>A0A366HCG8</accession>
<organism evidence="2 3">
    <name type="scientific">Eoetvoesiella caeni</name>
    <dbReference type="NCBI Taxonomy" id="645616"/>
    <lineage>
        <taxon>Bacteria</taxon>
        <taxon>Pseudomonadati</taxon>
        <taxon>Pseudomonadota</taxon>
        <taxon>Betaproteobacteria</taxon>
        <taxon>Burkholderiales</taxon>
        <taxon>Alcaligenaceae</taxon>
        <taxon>Eoetvoesiella</taxon>
    </lineage>
</organism>
<keyword evidence="1" id="KW-0732">Signal</keyword>
<evidence type="ECO:0000313" key="2">
    <source>
        <dbReference type="EMBL" id="RBP39373.1"/>
    </source>
</evidence>